<dbReference type="GO" id="GO:0005886">
    <property type="term" value="C:plasma membrane"/>
    <property type="evidence" value="ECO:0007669"/>
    <property type="project" value="UniProtKB-SubCell"/>
</dbReference>
<proteinExistence type="predicted"/>
<feature type="transmembrane region" description="Helical" evidence="9">
    <location>
        <begin position="16"/>
        <end position="34"/>
    </location>
</feature>
<evidence type="ECO:0000256" key="9">
    <source>
        <dbReference type="SAM" id="Phobius"/>
    </source>
</evidence>
<keyword evidence="13" id="KW-1185">Reference proteome</keyword>
<comment type="caution">
    <text evidence="12">The sequence shown here is derived from an EMBL/GenBank/DDBJ whole genome shotgun (WGS) entry which is preliminary data.</text>
</comment>
<dbReference type="PANTHER" id="PTHR43394">
    <property type="entry name" value="ATP-DEPENDENT PERMEASE MDL1, MITOCHONDRIAL"/>
    <property type="match status" value="1"/>
</dbReference>
<keyword evidence="6 12" id="KW-0067">ATP-binding</keyword>
<dbReference type="PANTHER" id="PTHR43394:SF1">
    <property type="entry name" value="ATP-BINDING CASSETTE SUB-FAMILY B MEMBER 10, MITOCHONDRIAL"/>
    <property type="match status" value="1"/>
</dbReference>
<dbReference type="PROSITE" id="PS00211">
    <property type="entry name" value="ABC_TRANSPORTER_1"/>
    <property type="match status" value="1"/>
</dbReference>
<organism evidence="12 13">
    <name type="scientific">Acidiluteibacter ferrifornacis</name>
    <dbReference type="NCBI Taxonomy" id="2692424"/>
    <lineage>
        <taxon>Bacteria</taxon>
        <taxon>Pseudomonadati</taxon>
        <taxon>Bacteroidota</taxon>
        <taxon>Flavobacteriia</taxon>
        <taxon>Flavobacteriales</taxon>
        <taxon>Cryomorphaceae</taxon>
        <taxon>Acidiluteibacter</taxon>
    </lineage>
</organism>
<dbReference type="PROSITE" id="PS50929">
    <property type="entry name" value="ABC_TM1F"/>
    <property type="match status" value="1"/>
</dbReference>
<evidence type="ECO:0000256" key="1">
    <source>
        <dbReference type="ARBA" id="ARBA00004651"/>
    </source>
</evidence>
<feature type="transmembrane region" description="Helical" evidence="9">
    <location>
        <begin position="307"/>
        <end position="328"/>
    </location>
</feature>
<keyword evidence="2" id="KW-0813">Transport</keyword>
<evidence type="ECO:0000256" key="8">
    <source>
        <dbReference type="ARBA" id="ARBA00023136"/>
    </source>
</evidence>
<dbReference type="SUPFAM" id="SSF52540">
    <property type="entry name" value="P-loop containing nucleoside triphosphate hydrolases"/>
    <property type="match status" value="1"/>
</dbReference>
<evidence type="ECO:0000256" key="6">
    <source>
        <dbReference type="ARBA" id="ARBA00022840"/>
    </source>
</evidence>
<evidence type="ECO:0000256" key="5">
    <source>
        <dbReference type="ARBA" id="ARBA00022741"/>
    </source>
</evidence>
<feature type="domain" description="ABC transmembrane type-1" evidence="11">
    <location>
        <begin position="20"/>
        <end position="330"/>
    </location>
</feature>
<dbReference type="Pfam" id="PF00664">
    <property type="entry name" value="ABC_membrane"/>
    <property type="match status" value="1"/>
</dbReference>
<dbReference type="Pfam" id="PF00005">
    <property type="entry name" value="ABC_tran"/>
    <property type="match status" value="1"/>
</dbReference>
<dbReference type="SUPFAM" id="SSF90123">
    <property type="entry name" value="ABC transporter transmembrane region"/>
    <property type="match status" value="1"/>
</dbReference>
<feature type="transmembrane region" description="Helical" evidence="9">
    <location>
        <begin position="77"/>
        <end position="97"/>
    </location>
</feature>
<dbReference type="GO" id="GO:0005524">
    <property type="term" value="F:ATP binding"/>
    <property type="evidence" value="ECO:0007669"/>
    <property type="project" value="UniProtKB-KW"/>
</dbReference>
<reference evidence="12 13" key="1">
    <citation type="submission" date="2019-12" db="EMBL/GenBank/DDBJ databases">
        <authorList>
            <person name="Zhao J."/>
        </authorList>
    </citation>
    <scope>NUCLEOTIDE SEQUENCE [LARGE SCALE GENOMIC DNA]</scope>
    <source>
        <strain evidence="12 13">S-15</strain>
    </source>
</reference>
<evidence type="ECO:0000259" key="10">
    <source>
        <dbReference type="PROSITE" id="PS50893"/>
    </source>
</evidence>
<dbReference type="FunFam" id="3.40.50.300:FF:000221">
    <property type="entry name" value="Multidrug ABC transporter ATP-binding protein"/>
    <property type="match status" value="1"/>
</dbReference>
<evidence type="ECO:0000313" key="13">
    <source>
        <dbReference type="Proteomes" id="UP000470771"/>
    </source>
</evidence>
<dbReference type="InterPro" id="IPR036640">
    <property type="entry name" value="ABC1_TM_sf"/>
</dbReference>
<evidence type="ECO:0000256" key="7">
    <source>
        <dbReference type="ARBA" id="ARBA00022989"/>
    </source>
</evidence>
<evidence type="ECO:0000256" key="3">
    <source>
        <dbReference type="ARBA" id="ARBA00022475"/>
    </source>
</evidence>
<dbReference type="InterPro" id="IPR003593">
    <property type="entry name" value="AAA+_ATPase"/>
</dbReference>
<dbReference type="InterPro" id="IPR027417">
    <property type="entry name" value="P-loop_NTPase"/>
</dbReference>
<dbReference type="InterPro" id="IPR017871">
    <property type="entry name" value="ABC_transporter-like_CS"/>
</dbReference>
<dbReference type="InterPro" id="IPR039421">
    <property type="entry name" value="Type_1_exporter"/>
</dbReference>
<dbReference type="PROSITE" id="PS50893">
    <property type="entry name" value="ABC_TRANSPORTER_2"/>
    <property type="match status" value="1"/>
</dbReference>
<feature type="transmembrane region" description="Helical" evidence="9">
    <location>
        <begin position="156"/>
        <end position="174"/>
    </location>
</feature>
<protein>
    <submittedName>
        <fullName evidence="12">ATP-binding cassette domain-containing protein</fullName>
    </submittedName>
</protein>
<dbReference type="Gene3D" id="1.20.1560.10">
    <property type="entry name" value="ABC transporter type 1, transmembrane domain"/>
    <property type="match status" value="1"/>
</dbReference>
<keyword evidence="4 9" id="KW-0812">Transmembrane</keyword>
<keyword evidence="5" id="KW-0547">Nucleotide-binding</keyword>
<comment type="subcellular location">
    <subcellularLocation>
        <location evidence="1">Cell membrane</location>
        <topology evidence="1">Multi-pass membrane protein</topology>
    </subcellularLocation>
</comment>
<dbReference type="CDD" id="cd18541">
    <property type="entry name" value="ABC_6TM_TmrB_like"/>
    <property type="match status" value="1"/>
</dbReference>
<feature type="transmembrane region" description="Helical" evidence="9">
    <location>
        <begin position="263"/>
        <end position="287"/>
    </location>
</feature>
<feature type="transmembrane region" description="Helical" evidence="9">
    <location>
        <begin position="180"/>
        <end position="198"/>
    </location>
</feature>
<dbReference type="Gene3D" id="3.40.50.300">
    <property type="entry name" value="P-loop containing nucleotide triphosphate hydrolases"/>
    <property type="match status" value="1"/>
</dbReference>
<sequence>MNSLKYLNKYLLKYKWRLGLGIIFVAISNVFAIYPPQIIREAFDQVARFISKEEVVNNGDMPWIAAFTKDMDLTKSLIFFAVLVMVMALLKGLFTFFTRQTIIIMSRLIEFDLKNEVYAHYQELSMPFYKRNNTGDIMNRISEDVSRTRNYLGPGIMYSINLVTLFIFVISVMLSINVKLTLYALAPLPVLSVLIYYVSNVINKKSEAVQAQLSNLSTLAQETFSGIRILKSFVKEDYANQALDKAATTYKEKNLDLVKTEALFMPIMTLLIGLSTIFTIYIGSKIYIEAVEAGVPPPISPGNIAEFVIYVNMLTWPVTALGWVTSLVQRAAASQRRINEFLETKPEIVSGTTPLQNMKGEIEFKNVGFVYPDSGTKALDGINFQVSPGETLAIIGRTGSGKSTIADLVCRLYDPTSGSVYMDGINLKELDLNALRGNTGYVPQEVFLFSDNIANNIAFGYSEEMPPFEKIERAAKDAAIYDNIMDFPKQFETILGERGITLSGGQKQRISIARAIIKKPKLMIFDDCLSAVDTETEEKILSSLDRIGKQSTCIIISHRVSSVKNANKIIVLDEGRIAEEGTHNQLIEAKGLYFDIYERQLLEDQKTALN</sequence>
<keyword evidence="7 9" id="KW-1133">Transmembrane helix</keyword>
<dbReference type="InterPro" id="IPR003439">
    <property type="entry name" value="ABC_transporter-like_ATP-bd"/>
</dbReference>
<dbReference type="GO" id="GO:0015421">
    <property type="term" value="F:ABC-type oligopeptide transporter activity"/>
    <property type="evidence" value="ECO:0007669"/>
    <property type="project" value="TreeGrafter"/>
</dbReference>
<dbReference type="InterPro" id="IPR011527">
    <property type="entry name" value="ABC1_TM_dom"/>
</dbReference>
<evidence type="ECO:0000259" key="11">
    <source>
        <dbReference type="PROSITE" id="PS50929"/>
    </source>
</evidence>
<dbReference type="SMART" id="SM00382">
    <property type="entry name" value="AAA"/>
    <property type="match status" value="1"/>
</dbReference>
<evidence type="ECO:0000313" key="12">
    <source>
        <dbReference type="EMBL" id="NBG67283.1"/>
    </source>
</evidence>
<keyword evidence="8 9" id="KW-0472">Membrane</keyword>
<evidence type="ECO:0000256" key="4">
    <source>
        <dbReference type="ARBA" id="ARBA00022692"/>
    </source>
</evidence>
<accession>A0A6N9NMU5</accession>
<evidence type="ECO:0000256" key="2">
    <source>
        <dbReference type="ARBA" id="ARBA00022448"/>
    </source>
</evidence>
<name>A0A6N9NMU5_9FLAO</name>
<dbReference type="EMBL" id="WWNE01000018">
    <property type="protein sequence ID" value="NBG67283.1"/>
    <property type="molecule type" value="Genomic_DNA"/>
</dbReference>
<keyword evidence="3" id="KW-1003">Cell membrane</keyword>
<gene>
    <name evidence="12" type="ORF">GQN54_14235</name>
</gene>
<dbReference type="RefSeq" id="WP_160634235.1">
    <property type="nucleotide sequence ID" value="NZ_WWNE01000018.1"/>
</dbReference>
<feature type="domain" description="ABC transporter" evidence="10">
    <location>
        <begin position="362"/>
        <end position="599"/>
    </location>
</feature>
<dbReference type="AlphaFoldDB" id="A0A6N9NMU5"/>
<dbReference type="GO" id="GO:0016887">
    <property type="term" value="F:ATP hydrolysis activity"/>
    <property type="evidence" value="ECO:0007669"/>
    <property type="project" value="InterPro"/>
</dbReference>
<dbReference type="Proteomes" id="UP000470771">
    <property type="component" value="Unassembled WGS sequence"/>
</dbReference>